<evidence type="ECO:0000313" key="3">
    <source>
        <dbReference type="Proteomes" id="UP001157006"/>
    </source>
</evidence>
<feature type="domain" description="DUF7745" evidence="1">
    <location>
        <begin position="2"/>
        <end position="237"/>
    </location>
</feature>
<evidence type="ECO:0000259" key="1">
    <source>
        <dbReference type="Pfam" id="PF24924"/>
    </source>
</evidence>
<dbReference type="PANTHER" id="PTHR48154:SF1">
    <property type="entry name" value="PROTEIN, PUTATIVE-RELATED"/>
    <property type="match status" value="1"/>
</dbReference>
<evidence type="ECO:0000313" key="2">
    <source>
        <dbReference type="EMBL" id="CAI8609237.1"/>
    </source>
</evidence>
<keyword evidence="3" id="KW-1185">Reference proteome</keyword>
<dbReference type="EMBL" id="OX451739">
    <property type="protein sequence ID" value="CAI8609237.1"/>
    <property type="molecule type" value="Genomic_DNA"/>
</dbReference>
<dbReference type="InterPro" id="IPR056647">
    <property type="entry name" value="DUF7745"/>
</dbReference>
<proteinExistence type="predicted"/>
<protein>
    <recommendedName>
        <fullName evidence="1">DUF7745 domain-containing protein</fullName>
    </recommendedName>
</protein>
<dbReference type="Pfam" id="PF24924">
    <property type="entry name" value="DUF7745"/>
    <property type="match status" value="1"/>
</dbReference>
<dbReference type="PANTHER" id="PTHR48154">
    <property type="entry name" value="PROTEIN, PUTATIVE-RELATED"/>
    <property type="match status" value="1"/>
</dbReference>
<name>A0AAV1AIB7_VICFA</name>
<dbReference type="AlphaFoldDB" id="A0AAV1AIB7"/>
<reference evidence="2 3" key="1">
    <citation type="submission" date="2023-01" db="EMBL/GenBank/DDBJ databases">
        <authorList>
            <person name="Kreplak J."/>
        </authorList>
    </citation>
    <scope>NUCLEOTIDE SEQUENCE [LARGE SCALE GENOMIC DNA]</scope>
</reference>
<gene>
    <name evidence="2" type="ORF">VFH_IV123360</name>
</gene>
<dbReference type="Proteomes" id="UP001157006">
    <property type="component" value="Chromosome 4"/>
</dbReference>
<accession>A0AAV1AIB7</accession>
<organism evidence="2 3">
    <name type="scientific">Vicia faba</name>
    <name type="common">Broad bean</name>
    <name type="synonym">Faba vulgaris</name>
    <dbReference type="NCBI Taxonomy" id="3906"/>
    <lineage>
        <taxon>Eukaryota</taxon>
        <taxon>Viridiplantae</taxon>
        <taxon>Streptophyta</taxon>
        <taxon>Embryophyta</taxon>
        <taxon>Tracheophyta</taxon>
        <taxon>Spermatophyta</taxon>
        <taxon>Magnoliopsida</taxon>
        <taxon>eudicotyledons</taxon>
        <taxon>Gunneridae</taxon>
        <taxon>Pentapetalae</taxon>
        <taxon>rosids</taxon>
        <taxon>fabids</taxon>
        <taxon>Fabales</taxon>
        <taxon>Fabaceae</taxon>
        <taxon>Papilionoideae</taxon>
        <taxon>50 kb inversion clade</taxon>
        <taxon>NPAAA clade</taxon>
        <taxon>Hologalegina</taxon>
        <taxon>IRL clade</taxon>
        <taxon>Fabeae</taxon>
        <taxon>Vicia</taxon>
    </lineage>
</organism>
<sequence>MMCMLLQFFDLKHHYFTFPDYQLVPTLEELYLLLGVHVLDQAPFIGLEGILKPKVIVEALHLKRADIIANWETRSRVKGFLAKFLLEKARSSWEDMDFQAFKDILALLIYGLVLFPNSDKFIDVNAIKVFLSRNPVPTLLGDILHCFHTRTTKKRGTILCCIPLLSKWFTSHLPRSTLKNEQRLTWSQRMMSPTHSDIHWCSRSLADTSIIDRCGELPNVPLLGIRGGITYNPCLAL</sequence>